<dbReference type="GeneID" id="87951028"/>
<reference evidence="2" key="1">
    <citation type="journal article" date="2023" name="bioRxiv">
        <title>Complete genome of the Medicago anthracnose fungus, Colletotrichum destructivum, reveals a mini-chromosome-like region within a core chromosome.</title>
        <authorList>
            <person name="Lapalu N."/>
            <person name="Simon A."/>
            <person name="Lu A."/>
            <person name="Plaumann P.-L."/>
            <person name="Amselem J."/>
            <person name="Pigne S."/>
            <person name="Auger A."/>
            <person name="Koch C."/>
            <person name="Dallery J.-F."/>
            <person name="O'Connell R.J."/>
        </authorList>
    </citation>
    <scope>NUCLEOTIDE SEQUENCE [LARGE SCALE GENOMIC DNA]</scope>
    <source>
        <strain evidence="2">CBS 520.97</strain>
    </source>
</reference>
<dbReference type="KEGG" id="cdet:87951028"/>
<evidence type="ECO:0000313" key="2">
    <source>
        <dbReference type="Proteomes" id="UP001322277"/>
    </source>
</evidence>
<dbReference type="RefSeq" id="XP_062786735.1">
    <property type="nucleotide sequence ID" value="XM_062930684.1"/>
</dbReference>
<proteinExistence type="predicted"/>
<sequence length="63" mass="7054">MTEARRTTSDLPSLFLAMPSFLSVAKCHIPNPTDALRGRCVWTRRICQTAKRAWCALSLAFEG</sequence>
<dbReference type="EMBL" id="CP137314">
    <property type="protein sequence ID" value="WQF89514.1"/>
    <property type="molecule type" value="Genomic_DNA"/>
</dbReference>
<evidence type="ECO:0000313" key="1">
    <source>
        <dbReference type="EMBL" id="WQF89514.1"/>
    </source>
</evidence>
<organism evidence="1 2">
    <name type="scientific">Colletotrichum destructivum</name>
    <dbReference type="NCBI Taxonomy" id="34406"/>
    <lineage>
        <taxon>Eukaryota</taxon>
        <taxon>Fungi</taxon>
        <taxon>Dikarya</taxon>
        <taxon>Ascomycota</taxon>
        <taxon>Pezizomycotina</taxon>
        <taxon>Sordariomycetes</taxon>
        <taxon>Hypocreomycetidae</taxon>
        <taxon>Glomerellales</taxon>
        <taxon>Glomerellaceae</taxon>
        <taxon>Colletotrichum</taxon>
        <taxon>Colletotrichum destructivum species complex</taxon>
    </lineage>
</organism>
<protein>
    <submittedName>
        <fullName evidence="1">Uncharacterized protein</fullName>
    </submittedName>
</protein>
<keyword evidence="2" id="KW-1185">Reference proteome</keyword>
<dbReference type="Proteomes" id="UP001322277">
    <property type="component" value="Chromosome 10"/>
</dbReference>
<gene>
    <name evidence="1" type="ORF">CDEST_14528</name>
</gene>
<accession>A0AAX4J1U1</accession>
<dbReference type="AlphaFoldDB" id="A0AAX4J1U1"/>
<name>A0AAX4J1U1_9PEZI</name>